<gene>
    <name evidence="2" type="ORF">C0Q70_10784</name>
</gene>
<evidence type="ECO:0000313" key="2">
    <source>
        <dbReference type="EMBL" id="PVD28197.1"/>
    </source>
</evidence>
<keyword evidence="3" id="KW-1185">Reference proteome</keyword>
<name>A0A2T7P446_POMCA</name>
<feature type="domain" description="DNA helicase B winged helix" evidence="1">
    <location>
        <begin position="211"/>
        <end position="318"/>
    </location>
</feature>
<dbReference type="STRING" id="400727.A0A2T7P446"/>
<protein>
    <recommendedName>
        <fullName evidence="1">DNA helicase B winged helix domain-containing protein</fullName>
    </recommendedName>
</protein>
<reference evidence="2 3" key="1">
    <citation type="submission" date="2018-04" db="EMBL/GenBank/DDBJ databases">
        <title>The genome of golden apple snail Pomacea canaliculata provides insight into stress tolerance and invasive adaptation.</title>
        <authorList>
            <person name="Liu C."/>
            <person name="Liu B."/>
            <person name="Ren Y."/>
            <person name="Zhang Y."/>
            <person name="Wang H."/>
            <person name="Li S."/>
            <person name="Jiang F."/>
            <person name="Yin L."/>
            <person name="Zhang G."/>
            <person name="Qian W."/>
            <person name="Fan W."/>
        </authorList>
    </citation>
    <scope>NUCLEOTIDE SEQUENCE [LARGE SCALE GENOMIC DNA]</scope>
    <source>
        <strain evidence="2">SZHN2017</strain>
        <tissue evidence="2">Muscle</tissue>
    </source>
</reference>
<sequence length="663" mass="76042">MIQHSGVDDSDDENEDDEDEWLDYHQIVASNGGTFFKRKKLSFIKASLQGYDGIKQECKGWFLLTDPWWDITVNLSDRRMVKGPVQYNLRTDTQGILRHKLVTLLLSKVVNKLKFTHQFMTDFEAFIRETGQETKATFNSLEMLLGEYKESRDLTGSKLDEFKKILHSEDVQLVLRAQQFPALMSLLCSLFPTFFIDCLVAPPGSVLSQMNEAATKEPWIFGFSKILSSRFKLFGIEAKLKDFHAAGLLEKLSQREKDALYIYAVLKHDAACNGHTYISIKSLMEHKEWQQLKHEVVNWLSSLQLLSTNEVICEERFNSERNIFLYHNWKAEVDIAKGLHEVLKRGMTAQESWQMDFSRKNASANTKPDVYHSAQQSLELGLQTSHPLETPRTNNHADLNKNSVGMDCISPEQLARMLDHLTKSQKDKMCQIMLEKDKQTRQQAMKKTQLYTDLCTDLVHFLSSSADTSLSDTYFGSKILLTAPTGKAAKLLGHKAKMESYTLHHVIFSYRAFVKAQKEKVKQEEPWKYTKTGSSSGRVQPERGLGIELKTNHRAESDLIVRNATRISNQRLPYCDPSQHFHLIALPESSGRNEEISQLLQSQSELKAHETSQFVAFRRGQLPVSAKMAVVEYISYNKYGELRKAYDCRVYFECAWREKIAAA</sequence>
<evidence type="ECO:0000313" key="3">
    <source>
        <dbReference type="Proteomes" id="UP000245119"/>
    </source>
</evidence>
<dbReference type="Proteomes" id="UP000245119">
    <property type="component" value="Linkage Group LG6"/>
</dbReference>
<dbReference type="InterPro" id="IPR058839">
    <property type="entry name" value="WHD_HELB"/>
</dbReference>
<dbReference type="AlphaFoldDB" id="A0A2T7P446"/>
<evidence type="ECO:0000259" key="1">
    <source>
        <dbReference type="Pfam" id="PF25894"/>
    </source>
</evidence>
<dbReference type="EMBL" id="PZQS01000006">
    <property type="protein sequence ID" value="PVD28197.1"/>
    <property type="molecule type" value="Genomic_DNA"/>
</dbReference>
<accession>A0A2T7P446</accession>
<proteinExistence type="predicted"/>
<organism evidence="2 3">
    <name type="scientific">Pomacea canaliculata</name>
    <name type="common">Golden apple snail</name>
    <dbReference type="NCBI Taxonomy" id="400727"/>
    <lineage>
        <taxon>Eukaryota</taxon>
        <taxon>Metazoa</taxon>
        <taxon>Spiralia</taxon>
        <taxon>Lophotrochozoa</taxon>
        <taxon>Mollusca</taxon>
        <taxon>Gastropoda</taxon>
        <taxon>Caenogastropoda</taxon>
        <taxon>Architaenioglossa</taxon>
        <taxon>Ampullarioidea</taxon>
        <taxon>Ampullariidae</taxon>
        <taxon>Pomacea</taxon>
    </lineage>
</organism>
<dbReference type="Pfam" id="PF25894">
    <property type="entry name" value="WHD_HELB"/>
    <property type="match status" value="1"/>
</dbReference>
<comment type="caution">
    <text evidence="2">The sequence shown here is derived from an EMBL/GenBank/DDBJ whole genome shotgun (WGS) entry which is preliminary data.</text>
</comment>